<name>A0A7V8JM89_STEMA</name>
<comment type="caution">
    <text evidence="2">The sequence shown here is derived from an EMBL/GenBank/DDBJ whole genome shotgun (WGS) entry which is preliminary data.</text>
</comment>
<sequence length="128" mass="13972">MTTPSAIASAPVLDTTLLRETWLQEGLQLAEQDLLRALSRTLELPLLDAATLASCQPLPDLLPLSQALQRGCLLLRDPQGQVCAVVDDPFDQDLRTWLSSRAGLPDGSVRTALARRSDIQAWLSRLEA</sequence>
<dbReference type="InterPro" id="IPR037257">
    <property type="entry name" value="T2SS_E_N_sf"/>
</dbReference>
<reference evidence="3" key="1">
    <citation type="journal article" date="2020" name="MBio">
        <title>Horizontal gene transfer to a defensive symbiont with a reduced genome amongst a multipartite beetle microbiome.</title>
        <authorList>
            <person name="Waterworth S.C."/>
            <person name="Florez L.V."/>
            <person name="Rees E.R."/>
            <person name="Hertweck C."/>
            <person name="Kaltenpoth M."/>
            <person name="Kwan J.C."/>
        </authorList>
    </citation>
    <scope>NUCLEOTIDE SEQUENCE [LARGE SCALE GENOMIC DNA]</scope>
</reference>
<evidence type="ECO:0000313" key="3">
    <source>
        <dbReference type="Proteomes" id="UP000487117"/>
    </source>
</evidence>
<protein>
    <recommendedName>
        <fullName evidence="1">Type II secretion system protein GspE N-terminal domain-containing protein</fullName>
    </recommendedName>
</protein>
<dbReference type="InterPro" id="IPR007831">
    <property type="entry name" value="T2SS_GspE_N"/>
</dbReference>
<proteinExistence type="predicted"/>
<gene>
    <name evidence="2" type="ORF">GAK31_01606</name>
</gene>
<dbReference type="EMBL" id="WNDS01000002">
    <property type="protein sequence ID" value="KAF1016122.1"/>
    <property type="molecule type" value="Genomic_DNA"/>
</dbReference>
<feature type="domain" description="Type II secretion system protein GspE N-terminal" evidence="1">
    <location>
        <begin position="42"/>
        <end position="127"/>
    </location>
</feature>
<dbReference type="SUPFAM" id="SSF160246">
    <property type="entry name" value="EspE N-terminal domain-like"/>
    <property type="match status" value="1"/>
</dbReference>
<organism evidence="2 3">
    <name type="scientific">Stenotrophomonas maltophilia</name>
    <name type="common">Pseudomonas maltophilia</name>
    <name type="synonym">Xanthomonas maltophilia</name>
    <dbReference type="NCBI Taxonomy" id="40324"/>
    <lineage>
        <taxon>Bacteria</taxon>
        <taxon>Pseudomonadati</taxon>
        <taxon>Pseudomonadota</taxon>
        <taxon>Gammaproteobacteria</taxon>
        <taxon>Lysobacterales</taxon>
        <taxon>Lysobacteraceae</taxon>
        <taxon>Stenotrophomonas</taxon>
        <taxon>Stenotrophomonas maltophilia group</taxon>
    </lineage>
</organism>
<accession>A0A7V8JM89</accession>
<evidence type="ECO:0000313" key="2">
    <source>
        <dbReference type="EMBL" id="KAF1016122.1"/>
    </source>
</evidence>
<dbReference type="AlphaFoldDB" id="A0A7V8JM89"/>
<dbReference type="Pfam" id="PF05157">
    <property type="entry name" value="MshEN"/>
    <property type="match status" value="1"/>
</dbReference>
<evidence type="ECO:0000259" key="1">
    <source>
        <dbReference type="Pfam" id="PF05157"/>
    </source>
</evidence>
<dbReference type="Proteomes" id="UP000487117">
    <property type="component" value="Unassembled WGS sequence"/>
</dbReference>